<organism evidence="4 5">
    <name type="scientific">Cellulophaga baltica</name>
    <dbReference type="NCBI Taxonomy" id="76594"/>
    <lineage>
        <taxon>Bacteria</taxon>
        <taxon>Pseudomonadati</taxon>
        <taxon>Bacteroidota</taxon>
        <taxon>Flavobacteriia</taxon>
        <taxon>Flavobacteriales</taxon>
        <taxon>Flavobacteriaceae</taxon>
        <taxon>Cellulophaga</taxon>
    </lineage>
</organism>
<evidence type="ECO:0000313" key="5">
    <source>
        <dbReference type="Proteomes" id="UP000182114"/>
    </source>
</evidence>
<evidence type="ECO:0000313" key="4">
    <source>
        <dbReference type="EMBL" id="SDE66148.1"/>
    </source>
</evidence>
<dbReference type="SUPFAM" id="SSF52172">
    <property type="entry name" value="CheY-like"/>
    <property type="match status" value="1"/>
</dbReference>
<dbReference type="PROSITE" id="PS50110">
    <property type="entry name" value="RESPONSE_REGULATORY"/>
    <property type="match status" value="1"/>
</dbReference>
<dbReference type="InterPro" id="IPR039420">
    <property type="entry name" value="WalR-like"/>
</dbReference>
<dbReference type="SMART" id="SM00448">
    <property type="entry name" value="REC"/>
    <property type="match status" value="1"/>
</dbReference>
<dbReference type="EMBL" id="FNBD01000002">
    <property type="protein sequence ID" value="SDE66148.1"/>
    <property type="molecule type" value="Genomic_DNA"/>
</dbReference>
<name>A0A1G7ER16_9FLAO</name>
<evidence type="ECO:0000256" key="3">
    <source>
        <dbReference type="PROSITE-ProRule" id="PRU00169"/>
    </source>
</evidence>
<dbReference type="PANTHER" id="PTHR43214">
    <property type="entry name" value="TWO-COMPONENT RESPONSE REGULATOR"/>
    <property type="match status" value="1"/>
</dbReference>
<evidence type="ECO:0000256" key="2">
    <source>
        <dbReference type="ARBA" id="ARBA00023125"/>
    </source>
</evidence>
<dbReference type="RefSeq" id="WP_024479241.1">
    <property type="nucleotide sequence ID" value="NZ_CANLMK010000011.1"/>
</dbReference>
<dbReference type="GeneID" id="78059428"/>
<evidence type="ECO:0000256" key="1">
    <source>
        <dbReference type="ARBA" id="ARBA00022553"/>
    </source>
</evidence>
<dbReference type="InterPro" id="IPR058245">
    <property type="entry name" value="NreC/VraR/RcsB-like_REC"/>
</dbReference>
<dbReference type="InterPro" id="IPR000792">
    <property type="entry name" value="Tscrpt_reg_LuxR_C"/>
</dbReference>
<dbReference type="InterPro" id="IPR016032">
    <property type="entry name" value="Sig_transdc_resp-reg_C-effctor"/>
</dbReference>
<dbReference type="Gene3D" id="1.10.10.10">
    <property type="entry name" value="Winged helix-like DNA-binding domain superfamily/Winged helix DNA-binding domain"/>
    <property type="match status" value="1"/>
</dbReference>
<protein>
    <submittedName>
        <fullName evidence="4">Two component transcriptional regulator, LuxR family</fullName>
    </submittedName>
</protein>
<dbReference type="PROSITE" id="PS50043">
    <property type="entry name" value="HTH_LUXR_2"/>
    <property type="match status" value="1"/>
</dbReference>
<dbReference type="Pfam" id="PF00072">
    <property type="entry name" value="Response_reg"/>
    <property type="match status" value="1"/>
</dbReference>
<proteinExistence type="predicted"/>
<dbReference type="CDD" id="cd06170">
    <property type="entry name" value="LuxR_C_like"/>
    <property type="match status" value="1"/>
</dbReference>
<keyword evidence="5" id="KW-1185">Reference proteome</keyword>
<keyword evidence="2" id="KW-0238">DNA-binding</keyword>
<dbReference type="Gene3D" id="3.40.50.2300">
    <property type="match status" value="1"/>
</dbReference>
<dbReference type="GO" id="GO:0000160">
    <property type="term" value="P:phosphorelay signal transduction system"/>
    <property type="evidence" value="ECO:0007669"/>
    <property type="project" value="InterPro"/>
</dbReference>
<dbReference type="InterPro" id="IPR011006">
    <property type="entry name" value="CheY-like_superfamily"/>
</dbReference>
<dbReference type="eggNOG" id="COG2197">
    <property type="taxonomic scope" value="Bacteria"/>
</dbReference>
<keyword evidence="1" id="KW-0597">Phosphoprotein</keyword>
<dbReference type="InterPro" id="IPR036388">
    <property type="entry name" value="WH-like_DNA-bd_sf"/>
</dbReference>
<accession>A0A1G7ER16</accession>
<sequence>MQSNVLKIMIIDNDTQSHEGYRYFFETYTDYALAGIYTSVNDALKEFNSVMPDIIVSEVAIPDLNGIDAIQYFRKLKADIKVIMLSADSDFEQVKKAFKNQANGYLTKPLTNARLHHALDSIKFEGAAMSHDIASKLISMFQSKSYDSFSKRENQIIEFLCQGSTYKMIAERLFITASAVNFHIQNIYVKLNVNSKSEALVKLREMELKEAC</sequence>
<dbReference type="Proteomes" id="UP000182114">
    <property type="component" value="Unassembled WGS sequence"/>
</dbReference>
<reference evidence="5" key="1">
    <citation type="submission" date="2016-10" db="EMBL/GenBank/DDBJ databases">
        <authorList>
            <person name="Varghese N."/>
            <person name="Submissions S."/>
        </authorList>
    </citation>
    <scope>NUCLEOTIDE SEQUENCE [LARGE SCALE GENOMIC DNA]</scope>
    <source>
        <strain evidence="5">DSM 24729</strain>
    </source>
</reference>
<dbReference type="Pfam" id="PF00196">
    <property type="entry name" value="GerE"/>
    <property type="match status" value="1"/>
</dbReference>
<dbReference type="GO" id="GO:0003677">
    <property type="term" value="F:DNA binding"/>
    <property type="evidence" value="ECO:0007669"/>
    <property type="project" value="InterPro"/>
</dbReference>
<dbReference type="GO" id="GO:0006355">
    <property type="term" value="P:regulation of DNA-templated transcription"/>
    <property type="evidence" value="ECO:0007669"/>
    <property type="project" value="InterPro"/>
</dbReference>
<gene>
    <name evidence="4" type="ORF">SAMN04487992_102461</name>
</gene>
<dbReference type="InterPro" id="IPR001789">
    <property type="entry name" value="Sig_transdc_resp-reg_receiver"/>
</dbReference>
<dbReference type="PRINTS" id="PR00038">
    <property type="entry name" value="HTHLUXR"/>
</dbReference>
<dbReference type="SUPFAM" id="SSF46894">
    <property type="entry name" value="C-terminal effector domain of the bipartite response regulators"/>
    <property type="match status" value="1"/>
</dbReference>
<dbReference type="AlphaFoldDB" id="A0A1G7ER16"/>
<dbReference type="PANTHER" id="PTHR43214:SF43">
    <property type="entry name" value="TWO-COMPONENT RESPONSE REGULATOR"/>
    <property type="match status" value="1"/>
</dbReference>
<dbReference type="SMART" id="SM00421">
    <property type="entry name" value="HTH_LUXR"/>
    <property type="match status" value="1"/>
</dbReference>
<comment type="caution">
    <text evidence="3">Lacks conserved residue(s) required for the propagation of feature annotation.</text>
</comment>
<dbReference type="CDD" id="cd17535">
    <property type="entry name" value="REC_NarL-like"/>
    <property type="match status" value="1"/>
</dbReference>